<sequence length="458" mass="50141">MERVLDALGESVPCAKYNSWKVYIPEGEFLSKIGPTEFIKDLEKYAGPNAAQEWRKLLMLSQDAILPLSAAAMALPPLSVREDLGVISTAAVRYAPSLLKSFAQMGPQGALGATKLLRPFSEIMDSLGLKDPFVRNWVDLLAFLLAGVKSNGILSAEMIYMFAEWYKPGCVLEYPSHGSGAVVDALVRGMQKFGGRIALRSHVEKIVIENGRAVGVRLRGGQFIRAKKAVVSNASMWNTLNLLPSEAVPKSYQERIRSTPQCDSFMHLHLGFDAEGLPEDLGIHHIVVNDWVRGVDAEQNVVLISVPTVLSPDLAPPGKHVLHAYTPGTEPFELWEGLDRRSEEYKKIKAERAEVMWRAVERALGPGFDREKCEVKLIGTPLTHQRFLRRHRGTYGPAIQAGKDTFPGHKTPIPQLYCCGDSTFPGIGVPAVAASGAIVANSLVSVSQHSRLLDAVGM</sequence>
<gene>
    <name evidence="2" type="ORF">Cgig2_033719</name>
</gene>
<proteinExistence type="predicted"/>
<accession>A0A9Q1QDY2</accession>
<evidence type="ECO:0000259" key="1">
    <source>
        <dbReference type="Pfam" id="PF01593"/>
    </source>
</evidence>
<dbReference type="Gene3D" id="3.50.50.60">
    <property type="entry name" value="FAD/NAD(P)-binding domain"/>
    <property type="match status" value="1"/>
</dbReference>
<comment type="caution">
    <text evidence="2">The sequence shown here is derived from an EMBL/GenBank/DDBJ whole genome shotgun (WGS) entry which is preliminary data.</text>
</comment>
<dbReference type="GO" id="GO:0016491">
    <property type="term" value="F:oxidoreductase activity"/>
    <property type="evidence" value="ECO:0007669"/>
    <property type="project" value="InterPro"/>
</dbReference>
<dbReference type="PANTHER" id="PTHR46313">
    <property type="match status" value="1"/>
</dbReference>
<dbReference type="AlphaFoldDB" id="A0A9Q1QDY2"/>
<reference evidence="2" key="1">
    <citation type="submission" date="2022-04" db="EMBL/GenBank/DDBJ databases">
        <title>Carnegiea gigantea Genome sequencing and assembly v2.</title>
        <authorList>
            <person name="Copetti D."/>
            <person name="Sanderson M.J."/>
            <person name="Burquez A."/>
            <person name="Wojciechowski M.F."/>
        </authorList>
    </citation>
    <scope>NUCLEOTIDE SEQUENCE</scope>
    <source>
        <strain evidence="2">SGP5-SGP5p</strain>
        <tissue evidence="2">Aerial part</tissue>
    </source>
</reference>
<dbReference type="InterPro" id="IPR002937">
    <property type="entry name" value="Amino_oxidase"/>
</dbReference>
<dbReference type="Pfam" id="PF01593">
    <property type="entry name" value="Amino_oxidase"/>
    <property type="match status" value="1"/>
</dbReference>
<organism evidence="2 3">
    <name type="scientific">Carnegiea gigantea</name>
    <dbReference type="NCBI Taxonomy" id="171969"/>
    <lineage>
        <taxon>Eukaryota</taxon>
        <taxon>Viridiplantae</taxon>
        <taxon>Streptophyta</taxon>
        <taxon>Embryophyta</taxon>
        <taxon>Tracheophyta</taxon>
        <taxon>Spermatophyta</taxon>
        <taxon>Magnoliopsida</taxon>
        <taxon>eudicotyledons</taxon>
        <taxon>Gunneridae</taxon>
        <taxon>Pentapetalae</taxon>
        <taxon>Caryophyllales</taxon>
        <taxon>Cactineae</taxon>
        <taxon>Cactaceae</taxon>
        <taxon>Cactoideae</taxon>
        <taxon>Echinocereeae</taxon>
        <taxon>Carnegiea</taxon>
    </lineage>
</organism>
<feature type="domain" description="Amine oxidase" evidence="1">
    <location>
        <begin position="143"/>
        <end position="441"/>
    </location>
</feature>
<dbReference type="InterPro" id="IPR045892">
    <property type="entry name" value="CrtISO-like"/>
</dbReference>
<dbReference type="InterPro" id="IPR036188">
    <property type="entry name" value="FAD/NAD-bd_sf"/>
</dbReference>
<dbReference type="PANTHER" id="PTHR46313:SF1">
    <property type="entry name" value="FAD_NAD(P)-BINDING OXIDOREDUCTASE FAMILY PROTEIN"/>
    <property type="match status" value="1"/>
</dbReference>
<keyword evidence="3" id="KW-1185">Reference proteome</keyword>
<dbReference type="GO" id="GO:0016116">
    <property type="term" value="P:carotenoid metabolic process"/>
    <property type="evidence" value="ECO:0007669"/>
    <property type="project" value="InterPro"/>
</dbReference>
<dbReference type="EMBL" id="JAKOGI010000274">
    <property type="protein sequence ID" value="KAJ8437986.1"/>
    <property type="molecule type" value="Genomic_DNA"/>
</dbReference>
<name>A0A9Q1QDY2_9CARY</name>
<evidence type="ECO:0000313" key="3">
    <source>
        <dbReference type="Proteomes" id="UP001153076"/>
    </source>
</evidence>
<dbReference type="Proteomes" id="UP001153076">
    <property type="component" value="Unassembled WGS sequence"/>
</dbReference>
<dbReference type="OrthoDB" id="7777654at2759"/>
<dbReference type="SUPFAM" id="SSF51905">
    <property type="entry name" value="FAD/NAD(P)-binding domain"/>
    <property type="match status" value="1"/>
</dbReference>
<evidence type="ECO:0000313" key="2">
    <source>
        <dbReference type="EMBL" id="KAJ8437986.1"/>
    </source>
</evidence>
<protein>
    <recommendedName>
        <fullName evidence="1">Amine oxidase domain-containing protein</fullName>
    </recommendedName>
</protein>